<keyword evidence="1" id="KW-0645">Protease</keyword>
<organism evidence="1 2">
    <name type="scientific">Trifolium medium</name>
    <dbReference type="NCBI Taxonomy" id="97028"/>
    <lineage>
        <taxon>Eukaryota</taxon>
        <taxon>Viridiplantae</taxon>
        <taxon>Streptophyta</taxon>
        <taxon>Embryophyta</taxon>
        <taxon>Tracheophyta</taxon>
        <taxon>Spermatophyta</taxon>
        <taxon>Magnoliopsida</taxon>
        <taxon>eudicotyledons</taxon>
        <taxon>Gunneridae</taxon>
        <taxon>Pentapetalae</taxon>
        <taxon>rosids</taxon>
        <taxon>fabids</taxon>
        <taxon>Fabales</taxon>
        <taxon>Fabaceae</taxon>
        <taxon>Papilionoideae</taxon>
        <taxon>50 kb inversion clade</taxon>
        <taxon>NPAAA clade</taxon>
        <taxon>Hologalegina</taxon>
        <taxon>IRL clade</taxon>
        <taxon>Trifolieae</taxon>
        <taxon>Trifolium</taxon>
    </lineage>
</organism>
<dbReference type="GO" id="GO:0008233">
    <property type="term" value="F:peptidase activity"/>
    <property type="evidence" value="ECO:0007669"/>
    <property type="project" value="UniProtKB-KW"/>
</dbReference>
<dbReference type="EMBL" id="LXQA010856567">
    <property type="protein sequence ID" value="MCI74247.1"/>
    <property type="molecule type" value="Genomic_DNA"/>
</dbReference>
<reference evidence="1 2" key="1">
    <citation type="journal article" date="2018" name="Front. Plant Sci.">
        <title>Red Clover (Trifolium pratense) and Zigzag Clover (T. medium) - A Picture of Genomic Similarities and Differences.</title>
        <authorList>
            <person name="Dluhosova J."/>
            <person name="Istvanek J."/>
            <person name="Nedelnik J."/>
            <person name="Repkova J."/>
        </authorList>
    </citation>
    <scope>NUCLEOTIDE SEQUENCE [LARGE SCALE GENOMIC DNA]</scope>
    <source>
        <strain evidence="2">cv. 10/8</strain>
        <tissue evidence="1">Leaf</tissue>
    </source>
</reference>
<keyword evidence="2" id="KW-1185">Reference proteome</keyword>
<evidence type="ECO:0000313" key="2">
    <source>
        <dbReference type="Proteomes" id="UP000265520"/>
    </source>
</evidence>
<comment type="caution">
    <text evidence="1">The sequence shown here is derived from an EMBL/GenBank/DDBJ whole genome shotgun (WGS) entry which is preliminary data.</text>
</comment>
<sequence length="62" mass="6797">LKPDVIAPGFNLIAAWPQNLGLIGLPEDTKCELLCHVRYLNGMSSCKVELELLFVQLTQDGA</sequence>
<keyword evidence="1" id="KW-0378">Hydrolase</keyword>
<accession>A0A392UNB8</accession>
<dbReference type="GO" id="GO:0006508">
    <property type="term" value="P:proteolysis"/>
    <property type="evidence" value="ECO:0007669"/>
    <property type="project" value="UniProtKB-KW"/>
</dbReference>
<proteinExistence type="predicted"/>
<dbReference type="Proteomes" id="UP000265520">
    <property type="component" value="Unassembled WGS sequence"/>
</dbReference>
<protein>
    <submittedName>
        <fullName evidence="1">Subtilisin-like protease SDD1-like</fullName>
    </submittedName>
</protein>
<name>A0A392UNB8_9FABA</name>
<dbReference type="AlphaFoldDB" id="A0A392UNB8"/>
<feature type="non-terminal residue" evidence="1">
    <location>
        <position position="1"/>
    </location>
</feature>
<evidence type="ECO:0000313" key="1">
    <source>
        <dbReference type="EMBL" id="MCI74247.1"/>
    </source>
</evidence>